<reference evidence="3" key="1">
    <citation type="submission" date="2020-04" db="EMBL/GenBank/DDBJ databases">
        <authorList>
            <person name="Chiriac C."/>
            <person name="Salcher M."/>
            <person name="Ghai R."/>
            <person name="Kavagutti S V."/>
        </authorList>
    </citation>
    <scope>NUCLEOTIDE SEQUENCE</scope>
</reference>
<gene>
    <name evidence="2" type="ORF">UFOVP294_20</name>
    <name evidence="3" type="ORF">UFOVP566_65</name>
</gene>
<accession>A0A6J5MXJ1</accession>
<dbReference type="EMBL" id="LR796311">
    <property type="protein sequence ID" value="CAB4136141.1"/>
    <property type="molecule type" value="Genomic_DNA"/>
</dbReference>
<evidence type="ECO:0000313" key="3">
    <source>
        <dbReference type="EMBL" id="CAB4150681.1"/>
    </source>
</evidence>
<feature type="coiled-coil region" evidence="1">
    <location>
        <begin position="7"/>
        <end position="34"/>
    </location>
</feature>
<name>A0A6J5MXJ1_9CAUD</name>
<proteinExistence type="predicted"/>
<organism evidence="3">
    <name type="scientific">uncultured Caudovirales phage</name>
    <dbReference type="NCBI Taxonomy" id="2100421"/>
    <lineage>
        <taxon>Viruses</taxon>
        <taxon>Duplodnaviria</taxon>
        <taxon>Heunggongvirae</taxon>
        <taxon>Uroviricota</taxon>
        <taxon>Caudoviricetes</taxon>
        <taxon>Peduoviridae</taxon>
        <taxon>Maltschvirus</taxon>
        <taxon>Maltschvirus maltsch</taxon>
    </lineage>
</organism>
<evidence type="ECO:0000256" key="1">
    <source>
        <dbReference type="SAM" id="Coils"/>
    </source>
</evidence>
<sequence length="88" mass="10183">MTKSIEVRALEALVEQLERTIANLDKQVTDKCEETFVERNRTNKLIYVMQKSFPLSSRNIVAKSVEILKKGGDVECDLLHFYDATYEK</sequence>
<keyword evidence="1" id="KW-0175">Coiled coil</keyword>
<protein>
    <submittedName>
        <fullName evidence="3">Uncharacterized protein</fullName>
    </submittedName>
</protein>
<evidence type="ECO:0000313" key="2">
    <source>
        <dbReference type="EMBL" id="CAB4136141.1"/>
    </source>
</evidence>
<dbReference type="EMBL" id="LR796538">
    <property type="protein sequence ID" value="CAB4150681.1"/>
    <property type="molecule type" value="Genomic_DNA"/>
</dbReference>